<dbReference type="Proteomes" id="UP000027037">
    <property type="component" value="Unassembled WGS sequence"/>
</dbReference>
<feature type="transmembrane region" description="Helical" evidence="6">
    <location>
        <begin position="314"/>
        <end position="332"/>
    </location>
</feature>
<dbReference type="Gene3D" id="1.20.1740.10">
    <property type="entry name" value="Amino acid/polyamine transporter I"/>
    <property type="match status" value="1"/>
</dbReference>
<dbReference type="InterPro" id="IPR050367">
    <property type="entry name" value="APC_superfamily"/>
</dbReference>
<reference evidence="7 8" key="1">
    <citation type="journal article" date="2014" name="Antonie Van Leeuwenhoek">
        <title>Hyphomonas beringensis sp. nov. and Hyphomonas chukchiensis sp. nov., isolated from surface seawater of the Bering Sea and Chukchi Sea.</title>
        <authorList>
            <person name="Li C."/>
            <person name="Lai Q."/>
            <person name="Li G."/>
            <person name="Dong C."/>
            <person name="Wang J."/>
            <person name="Liao Y."/>
            <person name="Shao Z."/>
        </authorList>
    </citation>
    <scope>NUCLEOTIDE SEQUENCE [LARGE SCALE GENOMIC DNA]</scope>
    <source>
        <strain evidence="7 8">25B14_1</strain>
    </source>
</reference>
<gene>
    <name evidence="7" type="ORF">HY29_05265</name>
</gene>
<dbReference type="OrthoDB" id="3185104at2"/>
<evidence type="ECO:0000313" key="8">
    <source>
        <dbReference type="Proteomes" id="UP000027037"/>
    </source>
</evidence>
<dbReference type="PANTHER" id="PTHR42770:SF7">
    <property type="entry name" value="MEMBRANE PROTEIN"/>
    <property type="match status" value="1"/>
</dbReference>
<dbReference type="RefSeq" id="WP_034798681.1">
    <property type="nucleotide sequence ID" value="NZ_AWFF01000076.1"/>
</dbReference>
<comment type="subcellular location">
    <subcellularLocation>
        <location evidence="1">Cell membrane</location>
        <topology evidence="1">Multi-pass membrane protein</topology>
    </subcellularLocation>
</comment>
<keyword evidence="2" id="KW-1003">Cell membrane</keyword>
<evidence type="ECO:0008006" key="9">
    <source>
        <dbReference type="Google" id="ProtNLM"/>
    </source>
</evidence>
<dbReference type="GO" id="GO:0022857">
    <property type="term" value="F:transmembrane transporter activity"/>
    <property type="evidence" value="ECO:0007669"/>
    <property type="project" value="InterPro"/>
</dbReference>
<evidence type="ECO:0000256" key="4">
    <source>
        <dbReference type="ARBA" id="ARBA00022989"/>
    </source>
</evidence>
<dbReference type="AlphaFoldDB" id="A0A062U2H4"/>
<keyword evidence="8" id="KW-1185">Reference proteome</keyword>
<keyword evidence="4 6" id="KW-1133">Transmembrane helix</keyword>
<feature type="transmembrane region" description="Helical" evidence="6">
    <location>
        <begin position="377"/>
        <end position="399"/>
    </location>
</feature>
<sequence length="433" mass="45190">MKAEISLTGAVFIIVGFVIGASIYVLPGDLYELAGPFLIISFLVAAIPAAMSCLLAACIGSAFPSEAANIKVVRRALSPFLAGMTAWGFVGASIVGTSLLAYGFSDYLITLFPSIGAGRAAVAAALVVVFGMINFFGVRSSARIQTLLVSLLIIALSGFVAFGVKDFSADNFIPFSEKSPNGAILAIIPSFFAFLGFSMVVEISGDVRDPERNVPLSLAWAMAIIVMLYMAAIVVVVGVVPGDLLAESNSAIGTAAEIISPGVFAFIIKVSALLAAATSVNALILLSSRDALAFFHMTKRADRIEPHESRRSEGLAVIGVSAASILCILSGLDIATYAIITVVGFLLSQIIICLAAMRLPDLAGTRYETLPFRLSPLMLRSICWALLICCVAFIGVSLLGSAGPAIATAIFFAAGAAFFKLIQKQDSSGNLHV</sequence>
<evidence type="ECO:0000256" key="6">
    <source>
        <dbReference type="SAM" id="Phobius"/>
    </source>
</evidence>
<feature type="transmembrane region" description="Helical" evidence="6">
    <location>
        <begin position="116"/>
        <end position="137"/>
    </location>
</feature>
<dbReference type="Pfam" id="PF13520">
    <property type="entry name" value="AA_permease_2"/>
    <property type="match status" value="1"/>
</dbReference>
<dbReference type="PANTHER" id="PTHR42770">
    <property type="entry name" value="AMINO ACID TRANSPORTER-RELATED"/>
    <property type="match status" value="1"/>
</dbReference>
<keyword evidence="3 6" id="KW-0812">Transmembrane</keyword>
<feature type="transmembrane region" description="Helical" evidence="6">
    <location>
        <begin position="80"/>
        <end position="104"/>
    </location>
</feature>
<dbReference type="InterPro" id="IPR002293">
    <property type="entry name" value="AA/rel_permease1"/>
</dbReference>
<feature type="transmembrane region" description="Helical" evidence="6">
    <location>
        <begin position="38"/>
        <end position="59"/>
    </location>
</feature>
<dbReference type="GO" id="GO:0005886">
    <property type="term" value="C:plasma membrane"/>
    <property type="evidence" value="ECO:0007669"/>
    <property type="project" value="UniProtKB-SubCell"/>
</dbReference>
<evidence type="ECO:0000256" key="3">
    <source>
        <dbReference type="ARBA" id="ARBA00022692"/>
    </source>
</evidence>
<evidence type="ECO:0000256" key="5">
    <source>
        <dbReference type="ARBA" id="ARBA00023136"/>
    </source>
</evidence>
<keyword evidence="5 6" id="KW-0472">Membrane</keyword>
<feature type="transmembrane region" description="Helical" evidence="6">
    <location>
        <begin position="338"/>
        <end position="357"/>
    </location>
</feature>
<dbReference type="STRING" id="1280946.HY29_05265"/>
<proteinExistence type="predicted"/>
<evidence type="ECO:0000313" key="7">
    <source>
        <dbReference type="EMBL" id="KCZ51948.1"/>
    </source>
</evidence>
<feature type="transmembrane region" description="Helical" evidence="6">
    <location>
        <begin position="184"/>
        <end position="205"/>
    </location>
</feature>
<dbReference type="PATRIC" id="fig|1280946.3.peg.3143"/>
<dbReference type="eggNOG" id="COG1113">
    <property type="taxonomic scope" value="Bacteria"/>
</dbReference>
<comment type="caution">
    <text evidence="7">The sequence shown here is derived from an EMBL/GenBank/DDBJ whole genome shotgun (WGS) entry which is preliminary data.</text>
</comment>
<dbReference type="PIRSF" id="PIRSF006060">
    <property type="entry name" value="AA_transporter"/>
    <property type="match status" value="1"/>
</dbReference>
<dbReference type="EMBL" id="AWFF01000076">
    <property type="protein sequence ID" value="KCZ51948.1"/>
    <property type="molecule type" value="Genomic_DNA"/>
</dbReference>
<feature type="transmembrane region" description="Helical" evidence="6">
    <location>
        <begin position="217"/>
        <end position="242"/>
    </location>
</feature>
<feature type="transmembrane region" description="Helical" evidence="6">
    <location>
        <begin position="7"/>
        <end position="26"/>
    </location>
</feature>
<organism evidence="7 8">
    <name type="scientific">Hyphomonas beringensis</name>
    <dbReference type="NCBI Taxonomy" id="1280946"/>
    <lineage>
        <taxon>Bacteria</taxon>
        <taxon>Pseudomonadati</taxon>
        <taxon>Pseudomonadota</taxon>
        <taxon>Alphaproteobacteria</taxon>
        <taxon>Hyphomonadales</taxon>
        <taxon>Hyphomonadaceae</taxon>
        <taxon>Hyphomonas</taxon>
    </lineage>
</organism>
<feature type="transmembrane region" description="Helical" evidence="6">
    <location>
        <begin position="144"/>
        <end position="164"/>
    </location>
</feature>
<name>A0A062U2H4_9PROT</name>
<accession>A0A062U2H4</accession>
<feature type="transmembrane region" description="Helical" evidence="6">
    <location>
        <begin position="405"/>
        <end position="422"/>
    </location>
</feature>
<protein>
    <recommendedName>
        <fullName evidence="9">Amino acid permease</fullName>
    </recommendedName>
</protein>
<evidence type="ECO:0000256" key="1">
    <source>
        <dbReference type="ARBA" id="ARBA00004651"/>
    </source>
</evidence>
<feature type="transmembrane region" description="Helical" evidence="6">
    <location>
        <begin position="262"/>
        <end position="286"/>
    </location>
</feature>
<evidence type="ECO:0000256" key="2">
    <source>
        <dbReference type="ARBA" id="ARBA00022475"/>
    </source>
</evidence>